<proteinExistence type="predicted"/>
<accession>A0AC34RRE9</accession>
<dbReference type="Proteomes" id="UP000887576">
    <property type="component" value="Unplaced"/>
</dbReference>
<reference evidence="2" key="1">
    <citation type="submission" date="2022-11" db="UniProtKB">
        <authorList>
            <consortium name="WormBaseParasite"/>
        </authorList>
    </citation>
    <scope>IDENTIFICATION</scope>
</reference>
<protein>
    <submittedName>
        <fullName evidence="2">Uncharacterized protein</fullName>
    </submittedName>
</protein>
<evidence type="ECO:0000313" key="1">
    <source>
        <dbReference type="Proteomes" id="UP000887576"/>
    </source>
</evidence>
<organism evidence="1 2">
    <name type="scientific">Panagrolaimus sp. JU765</name>
    <dbReference type="NCBI Taxonomy" id="591449"/>
    <lineage>
        <taxon>Eukaryota</taxon>
        <taxon>Metazoa</taxon>
        <taxon>Ecdysozoa</taxon>
        <taxon>Nematoda</taxon>
        <taxon>Chromadorea</taxon>
        <taxon>Rhabditida</taxon>
        <taxon>Tylenchina</taxon>
        <taxon>Panagrolaimomorpha</taxon>
        <taxon>Panagrolaimoidea</taxon>
        <taxon>Panagrolaimidae</taxon>
        <taxon>Panagrolaimus</taxon>
    </lineage>
</organism>
<name>A0AC34RRE9_9BILA</name>
<evidence type="ECO:0000313" key="2">
    <source>
        <dbReference type="WBParaSite" id="JU765_v2.g9318.t1"/>
    </source>
</evidence>
<dbReference type="WBParaSite" id="JU765_v2.g9318.t1">
    <property type="protein sequence ID" value="JU765_v2.g9318.t1"/>
    <property type="gene ID" value="JU765_v2.g9318"/>
</dbReference>
<sequence>MQWLKKLPVEEPMIDEDANEEVDKRAGVRNPYSWLNQVGRMKRSRNPYSWMAMSNLDDEPPITYGWLKSMSKKSRNPYAWTVSAEPKRTRNPYSWMNFVN</sequence>